<dbReference type="Proteomes" id="UP000017747">
    <property type="component" value="Unassembled WGS sequence"/>
</dbReference>
<name>V7I4H3_9CLOT</name>
<reference evidence="2 3" key="1">
    <citation type="journal article" date="2014" name="Genome Announc.">
        <title>Genome Sequence of Youngiibacter fragilis, the Type Strain of the Genus Youngiibacter.</title>
        <authorList>
            <person name="Wawrik C.B."/>
            <person name="Callaghan A.V."/>
            <person name="Stamps B.W."/>
            <person name="Wawrik B."/>
        </authorList>
    </citation>
    <scope>NUCLEOTIDE SEQUENCE [LARGE SCALE GENOMIC DNA]</scope>
    <source>
        <strain evidence="2 3">232.1</strain>
    </source>
</reference>
<gene>
    <name evidence="2" type="ORF">T472_0215355</name>
</gene>
<proteinExistence type="predicted"/>
<feature type="transmembrane region" description="Helical" evidence="1">
    <location>
        <begin position="20"/>
        <end position="45"/>
    </location>
</feature>
<dbReference type="RefSeq" id="WP_023388772.1">
    <property type="nucleotide sequence ID" value="NZ_AXUN02000198.1"/>
</dbReference>
<feature type="transmembrane region" description="Helical" evidence="1">
    <location>
        <begin position="101"/>
        <end position="120"/>
    </location>
</feature>
<keyword evidence="1" id="KW-0472">Membrane</keyword>
<evidence type="ECO:0000256" key="1">
    <source>
        <dbReference type="SAM" id="Phobius"/>
    </source>
</evidence>
<feature type="transmembrane region" description="Helical" evidence="1">
    <location>
        <begin position="163"/>
        <end position="181"/>
    </location>
</feature>
<feature type="transmembrane region" description="Helical" evidence="1">
    <location>
        <begin position="193"/>
        <end position="213"/>
    </location>
</feature>
<evidence type="ECO:0000313" key="3">
    <source>
        <dbReference type="Proteomes" id="UP000017747"/>
    </source>
</evidence>
<comment type="caution">
    <text evidence="2">The sequence shown here is derived from an EMBL/GenBank/DDBJ whole genome shotgun (WGS) entry which is preliminary data.</text>
</comment>
<evidence type="ECO:0008006" key="4">
    <source>
        <dbReference type="Google" id="ProtNLM"/>
    </source>
</evidence>
<feature type="transmembrane region" description="Helical" evidence="1">
    <location>
        <begin position="76"/>
        <end position="94"/>
    </location>
</feature>
<keyword evidence="1" id="KW-0812">Transmembrane</keyword>
<organism evidence="2 3">
    <name type="scientific">Youngiibacter fragilis 232.1</name>
    <dbReference type="NCBI Taxonomy" id="994573"/>
    <lineage>
        <taxon>Bacteria</taxon>
        <taxon>Bacillati</taxon>
        <taxon>Bacillota</taxon>
        <taxon>Clostridia</taxon>
        <taxon>Eubacteriales</taxon>
        <taxon>Clostridiaceae</taxon>
        <taxon>Youngiibacter</taxon>
    </lineage>
</organism>
<evidence type="ECO:0000313" key="2">
    <source>
        <dbReference type="EMBL" id="ETA79897.1"/>
    </source>
</evidence>
<dbReference type="OrthoDB" id="346093at2"/>
<keyword evidence="1" id="KW-1133">Transmembrane helix</keyword>
<feature type="transmembrane region" description="Helical" evidence="1">
    <location>
        <begin position="219"/>
        <end position="240"/>
    </location>
</feature>
<accession>V7I4H3</accession>
<keyword evidence="3" id="KW-1185">Reference proteome</keyword>
<protein>
    <recommendedName>
        <fullName evidence="4">DUF4386 domain-containing protein</fullName>
    </recommendedName>
</protein>
<dbReference type="EMBL" id="AXUN02000198">
    <property type="protein sequence ID" value="ETA79897.1"/>
    <property type="molecule type" value="Genomic_DNA"/>
</dbReference>
<dbReference type="AlphaFoldDB" id="V7I4H3"/>
<sequence length="253" mass="26785">MVAKNQITEDKVTGEQYGSLYLIGGIAAFIVILASLSDIVISIILSSSHSFIPQSAIDRFAQFHGNSLIGLYYLDLLNMTTAIIMIPAFLALCAAHFRENLITSAFAMVVFSIGTAIFVGNNVALPMLALSGKYSAAASDAERNLFAAAGEALLARGAHGSPGAFPGFLLPVIASLMISLVMLKGGVFSKVNAYLGIAGSVFFMFYFLLVTFVPGTENLAMAVATPGGLLTIAWMTLYAIRLLKLRMAVRQAG</sequence>